<organism evidence="2 3">
    <name type="scientific">Mycobacterium uberis</name>
    <dbReference type="NCBI Taxonomy" id="2162698"/>
    <lineage>
        <taxon>Bacteria</taxon>
        <taxon>Bacillati</taxon>
        <taxon>Actinomycetota</taxon>
        <taxon>Actinomycetes</taxon>
        <taxon>Mycobacteriales</taxon>
        <taxon>Mycobacteriaceae</taxon>
        <taxon>Mycobacterium</taxon>
    </lineage>
</organism>
<sequence length="95" mass="10360">MTQVWNFNNLQNAVNELQTSHTRINGLLDECQSALTTLRSSWTGSGNDSYSALQQRFNQNTEHINSALKDLSQAIGHSADAMQQTETGVAGMFGG</sequence>
<dbReference type="EMBL" id="QAYL01000001">
    <property type="protein sequence ID" value="RFD27198.1"/>
    <property type="molecule type" value="Genomic_DNA"/>
</dbReference>
<dbReference type="InterPro" id="IPR036689">
    <property type="entry name" value="ESAT-6-like_sf"/>
</dbReference>
<accession>A0A3E1HL81</accession>
<evidence type="ECO:0000313" key="3">
    <source>
        <dbReference type="Proteomes" id="UP000258522"/>
    </source>
</evidence>
<dbReference type="Proteomes" id="UP000258522">
    <property type="component" value="Unassembled WGS sequence"/>
</dbReference>
<dbReference type="SUPFAM" id="SSF140453">
    <property type="entry name" value="EsxAB dimer-like"/>
    <property type="match status" value="1"/>
</dbReference>
<dbReference type="Gene3D" id="1.10.287.1060">
    <property type="entry name" value="ESAT-6-like"/>
    <property type="match status" value="1"/>
</dbReference>
<protein>
    <recommendedName>
        <fullName evidence="1">ESAT-6-like protein</fullName>
    </recommendedName>
</protein>
<keyword evidence="3" id="KW-1185">Reference proteome</keyword>
<reference evidence="2 3" key="1">
    <citation type="submission" date="2018-07" db="EMBL/GenBank/DDBJ databases">
        <title>Whole genome sequence of Mycobacterium uberis.</title>
        <authorList>
            <person name="Benjak A."/>
        </authorList>
    </citation>
    <scope>NUCLEOTIDE SEQUENCE [LARGE SCALE GENOMIC DNA]</scope>
    <source>
        <strain evidence="2 3">Jura</strain>
    </source>
</reference>
<dbReference type="AlphaFoldDB" id="A0A3E1HL81"/>
<dbReference type="OrthoDB" id="3387628at2"/>
<evidence type="ECO:0000313" key="2">
    <source>
        <dbReference type="EMBL" id="RFD27198.1"/>
    </source>
</evidence>
<dbReference type="Pfam" id="PF06013">
    <property type="entry name" value="WXG100"/>
    <property type="match status" value="1"/>
</dbReference>
<dbReference type="NCBIfam" id="TIGR03930">
    <property type="entry name" value="WXG100_ESAT6"/>
    <property type="match status" value="1"/>
</dbReference>
<dbReference type="RefSeq" id="WP_116539093.1">
    <property type="nucleotide sequence ID" value="NZ_QAYL01000001.1"/>
</dbReference>
<comment type="similarity">
    <text evidence="1">Belongs to the WXG100 family.</text>
</comment>
<evidence type="ECO:0000256" key="1">
    <source>
        <dbReference type="RuleBase" id="RU362001"/>
    </source>
</evidence>
<name>A0A3E1HL81_9MYCO</name>
<proteinExistence type="inferred from homology"/>
<dbReference type="InterPro" id="IPR010310">
    <property type="entry name" value="T7SS_ESAT-6-like"/>
</dbReference>
<gene>
    <name evidence="2" type="primary">esxA</name>
    <name evidence="2" type="ORF">MUBE_00785</name>
</gene>
<comment type="caution">
    <text evidence="2">The sequence shown here is derived from an EMBL/GenBank/DDBJ whole genome shotgun (WGS) entry which is preliminary data.</text>
</comment>